<dbReference type="InterPro" id="IPR000719">
    <property type="entry name" value="Prot_kinase_dom"/>
</dbReference>
<feature type="domain" description="Protein kinase" evidence="2">
    <location>
        <begin position="80"/>
        <end position="397"/>
    </location>
</feature>
<dbReference type="SUPFAM" id="SSF56112">
    <property type="entry name" value="Protein kinase-like (PK-like)"/>
    <property type="match status" value="1"/>
</dbReference>
<proteinExistence type="predicted"/>
<dbReference type="GO" id="GO:0005524">
    <property type="term" value="F:ATP binding"/>
    <property type="evidence" value="ECO:0007669"/>
    <property type="project" value="InterPro"/>
</dbReference>
<evidence type="ECO:0000256" key="1">
    <source>
        <dbReference type="SAM" id="MobiDB-lite"/>
    </source>
</evidence>
<dbReference type="AlphaFoldDB" id="A0AAV9G987"/>
<dbReference type="GO" id="GO:0004672">
    <property type="term" value="F:protein kinase activity"/>
    <property type="evidence" value="ECO:0007669"/>
    <property type="project" value="InterPro"/>
</dbReference>
<evidence type="ECO:0000313" key="4">
    <source>
        <dbReference type="Proteomes" id="UP001321760"/>
    </source>
</evidence>
<feature type="compositionally biased region" description="Basic and acidic residues" evidence="1">
    <location>
        <begin position="119"/>
        <end position="140"/>
    </location>
</feature>
<gene>
    <name evidence="3" type="ORF">QBC34DRAFT_164978</name>
</gene>
<dbReference type="InterPro" id="IPR011009">
    <property type="entry name" value="Kinase-like_dom_sf"/>
</dbReference>
<organism evidence="3 4">
    <name type="scientific">Podospora aff. communis PSN243</name>
    <dbReference type="NCBI Taxonomy" id="3040156"/>
    <lineage>
        <taxon>Eukaryota</taxon>
        <taxon>Fungi</taxon>
        <taxon>Dikarya</taxon>
        <taxon>Ascomycota</taxon>
        <taxon>Pezizomycotina</taxon>
        <taxon>Sordariomycetes</taxon>
        <taxon>Sordariomycetidae</taxon>
        <taxon>Sordariales</taxon>
        <taxon>Podosporaceae</taxon>
        <taxon>Podospora</taxon>
    </lineage>
</organism>
<reference evidence="3" key="2">
    <citation type="submission" date="2023-05" db="EMBL/GenBank/DDBJ databases">
        <authorList>
            <consortium name="Lawrence Berkeley National Laboratory"/>
            <person name="Steindorff A."/>
            <person name="Hensen N."/>
            <person name="Bonometti L."/>
            <person name="Westerberg I."/>
            <person name="Brannstrom I.O."/>
            <person name="Guillou S."/>
            <person name="Cros-Aarteil S."/>
            <person name="Calhoun S."/>
            <person name="Haridas S."/>
            <person name="Kuo A."/>
            <person name="Mondo S."/>
            <person name="Pangilinan J."/>
            <person name="Riley R."/>
            <person name="Labutti K."/>
            <person name="Andreopoulos B."/>
            <person name="Lipzen A."/>
            <person name="Chen C."/>
            <person name="Yanf M."/>
            <person name="Daum C."/>
            <person name="Ng V."/>
            <person name="Clum A."/>
            <person name="Ohm R."/>
            <person name="Martin F."/>
            <person name="Silar P."/>
            <person name="Natvig D."/>
            <person name="Lalanne C."/>
            <person name="Gautier V."/>
            <person name="Ament-Velasquez S.L."/>
            <person name="Kruys A."/>
            <person name="Hutchinson M.I."/>
            <person name="Powell A.J."/>
            <person name="Barry K."/>
            <person name="Miller A.N."/>
            <person name="Grigoriev I.V."/>
            <person name="Debuchy R."/>
            <person name="Gladieux P."/>
            <person name="Thoren M.H."/>
            <person name="Johannesson H."/>
        </authorList>
    </citation>
    <scope>NUCLEOTIDE SEQUENCE</scope>
    <source>
        <strain evidence="3">PSN243</strain>
    </source>
</reference>
<evidence type="ECO:0000259" key="2">
    <source>
        <dbReference type="PROSITE" id="PS50011"/>
    </source>
</evidence>
<dbReference type="PROSITE" id="PS50011">
    <property type="entry name" value="PROTEIN_KINASE_DOM"/>
    <property type="match status" value="1"/>
</dbReference>
<dbReference type="Proteomes" id="UP001321760">
    <property type="component" value="Unassembled WGS sequence"/>
</dbReference>
<sequence>MPEAPITNKDDVQTTIVPDTSTPDKVRLVEYYTFWVSGSVDGEDTLYMGKIEGSPGTPPSEHSLEKIKSALSKVKPDHIFPPLPFPWKTLETRVTVADDWDEKPQLGTDVCLKRPPISDLKELPVPDKNDGSPSGADRETSGPTSAPPKDYVARLFAHEIKQLERLKSAPAHPNILGYHGCRVRNGRVTGILLDRVAGCDLFSNLQDGGTIDKEPFFAALSSAIDHLHNVVGLVHNNIKPTNITVGPDGAPTLIDFSTAFPDGEEMSPCAGVELWGDDPLDMDPETIFVGPKGGMVSRKSRDVAALNQLRTWVDHPVAELTEGQRKRLEMLKQWIQVGQRRHKEAVAREAALKAEAAPDDETQTRQNVTGGKKNGKPEPEQEPEEAGGRRRSKRRRT</sequence>
<accession>A0AAV9G987</accession>
<comment type="caution">
    <text evidence="3">The sequence shown here is derived from an EMBL/GenBank/DDBJ whole genome shotgun (WGS) entry which is preliminary data.</text>
</comment>
<protein>
    <recommendedName>
        <fullName evidence="2">Protein kinase domain-containing protein</fullName>
    </recommendedName>
</protein>
<keyword evidence="4" id="KW-1185">Reference proteome</keyword>
<feature type="region of interest" description="Disordered" evidence="1">
    <location>
        <begin position="347"/>
        <end position="397"/>
    </location>
</feature>
<name>A0AAV9G987_9PEZI</name>
<feature type="region of interest" description="Disordered" evidence="1">
    <location>
        <begin position="118"/>
        <end position="149"/>
    </location>
</feature>
<evidence type="ECO:0000313" key="3">
    <source>
        <dbReference type="EMBL" id="KAK4445384.1"/>
    </source>
</evidence>
<dbReference type="EMBL" id="MU865966">
    <property type="protein sequence ID" value="KAK4445384.1"/>
    <property type="molecule type" value="Genomic_DNA"/>
</dbReference>
<dbReference type="Gene3D" id="1.10.510.10">
    <property type="entry name" value="Transferase(Phosphotransferase) domain 1"/>
    <property type="match status" value="1"/>
</dbReference>
<reference evidence="3" key="1">
    <citation type="journal article" date="2023" name="Mol. Phylogenet. Evol.">
        <title>Genome-scale phylogeny and comparative genomics of the fungal order Sordariales.</title>
        <authorList>
            <person name="Hensen N."/>
            <person name="Bonometti L."/>
            <person name="Westerberg I."/>
            <person name="Brannstrom I.O."/>
            <person name="Guillou S."/>
            <person name="Cros-Aarteil S."/>
            <person name="Calhoun S."/>
            <person name="Haridas S."/>
            <person name="Kuo A."/>
            <person name="Mondo S."/>
            <person name="Pangilinan J."/>
            <person name="Riley R."/>
            <person name="LaButti K."/>
            <person name="Andreopoulos B."/>
            <person name="Lipzen A."/>
            <person name="Chen C."/>
            <person name="Yan M."/>
            <person name="Daum C."/>
            <person name="Ng V."/>
            <person name="Clum A."/>
            <person name="Steindorff A."/>
            <person name="Ohm R.A."/>
            <person name="Martin F."/>
            <person name="Silar P."/>
            <person name="Natvig D.O."/>
            <person name="Lalanne C."/>
            <person name="Gautier V."/>
            <person name="Ament-Velasquez S.L."/>
            <person name="Kruys A."/>
            <person name="Hutchinson M.I."/>
            <person name="Powell A.J."/>
            <person name="Barry K."/>
            <person name="Miller A.N."/>
            <person name="Grigoriev I.V."/>
            <person name="Debuchy R."/>
            <person name="Gladieux P."/>
            <person name="Hiltunen Thoren M."/>
            <person name="Johannesson H."/>
        </authorList>
    </citation>
    <scope>NUCLEOTIDE SEQUENCE</scope>
    <source>
        <strain evidence="3">PSN243</strain>
    </source>
</reference>